<dbReference type="AlphaFoldDB" id="A0A938X554"/>
<evidence type="ECO:0000256" key="1">
    <source>
        <dbReference type="SAM" id="MobiDB-lite"/>
    </source>
</evidence>
<accession>A0A938X554</accession>
<feature type="region of interest" description="Disordered" evidence="1">
    <location>
        <begin position="1"/>
        <end position="32"/>
    </location>
</feature>
<protein>
    <submittedName>
        <fullName evidence="2">Uncharacterized protein</fullName>
    </submittedName>
</protein>
<gene>
    <name evidence="2" type="ORF">H6A13_09055</name>
</gene>
<dbReference type="Proteomes" id="UP000713880">
    <property type="component" value="Unassembled WGS sequence"/>
</dbReference>
<name>A0A938X554_9CLOT</name>
<reference evidence="2" key="2">
    <citation type="journal article" date="2021" name="Sci. Rep.">
        <title>The distribution of antibiotic resistance genes in chicken gut microbiota commensals.</title>
        <authorList>
            <person name="Juricova H."/>
            <person name="Matiasovicova J."/>
            <person name="Kubasova T."/>
            <person name="Cejkova D."/>
            <person name="Rychlik I."/>
        </authorList>
    </citation>
    <scope>NUCLEOTIDE SEQUENCE</scope>
    <source>
        <strain evidence="2">An420c</strain>
    </source>
</reference>
<evidence type="ECO:0000313" key="3">
    <source>
        <dbReference type="Proteomes" id="UP000713880"/>
    </source>
</evidence>
<dbReference type="EMBL" id="JACJLV010000028">
    <property type="protein sequence ID" value="MBM6827238.1"/>
    <property type="molecule type" value="Genomic_DNA"/>
</dbReference>
<evidence type="ECO:0000313" key="2">
    <source>
        <dbReference type="EMBL" id="MBM6827238.1"/>
    </source>
</evidence>
<organism evidence="2 3">
    <name type="scientific">Mordavella massiliensis</name>
    <dbReference type="NCBI Taxonomy" id="1871024"/>
    <lineage>
        <taxon>Bacteria</taxon>
        <taxon>Bacillati</taxon>
        <taxon>Bacillota</taxon>
        <taxon>Clostridia</taxon>
        <taxon>Eubacteriales</taxon>
        <taxon>Clostridiaceae</taxon>
        <taxon>Mordavella</taxon>
    </lineage>
</organism>
<reference evidence="2" key="1">
    <citation type="submission" date="2020-08" db="EMBL/GenBank/DDBJ databases">
        <authorList>
            <person name="Cejkova D."/>
            <person name="Kubasova T."/>
            <person name="Jahodarova E."/>
            <person name="Rychlik I."/>
        </authorList>
    </citation>
    <scope>NUCLEOTIDE SEQUENCE</scope>
    <source>
        <strain evidence="2">An420c</strain>
    </source>
</reference>
<comment type="caution">
    <text evidence="2">The sequence shown here is derived from an EMBL/GenBank/DDBJ whole genome shotgun (WGS) entry which is preliminary data.</text>
</comment>
<proteinExistence type="predicted"/>
<keyword evidence="3" id="KW-1185">Reference proteome</keyword>
<sequence length="53" mass="5516">MPNAGAEKLPSHLLLQSDQGKMAGSGAGQQKSSKSFSDLLLSLAADGRLDIQF</sequence>